<dbReference type="EMBL" id="LSSM01000517">
    <property type="protein sequence ID" value="OMJ28659.1"/>
    <property type="molecule type" value="Genomic_DNA"/>
</dbReference>
<dbReference type="Proteomes" id="UP000187429">
    <property type="component" value="Unassembled WGS sequence"/>
</dbReference>
<protein>
    <submittedName>
        <fullName evidence="1">Uncharacterized protein</fullName>
    </submittedName>
</protein>
<sequence length="118" mass="13435">MFREMENTAELSEKNLTAKLFWLIAALGFLIASEIHRINESKTVIAQGILNLAILAPKEKRKGRPIIHSCQISIHIDQTLCPVYTDGVYKQRIAQTPCPTPHLKNCSIIVNRLLRWDN</sequence>
<keyword evidence="2" id="KW-1185">Reference proteome</keyword>
<evidence type="ECO:0000313" key="2">
    <source>
        <dbReference type="Proteomes" id="UP000187429"/>
    </source>
</evidence>
<proteinExistence type="predicted"/>
<accession>A0A1R1YP18</accession>
<comment type="caution">
    <text evidence="1">The sequence shown here is derived from an EMBL/GenBank/DDBJ whole genome shotgun (WGS) entry which is preliminary data.</text>
</comment>
<dbReference type="AlphaFoldDB" id="A0A1R1YP18"/>
<evidence type="ECO:0000313" key="1">
    <source>
        <dbReference type="EMBL" id="OMJ28659.1"/>
    </source>
</evidence>
<organism evidence="1 2">
    <name type="scientific">Smittium culicis</name>
    <dbReference type="NCBI Taxonomy" id="133412"/>
    <lineage>
        <taxon>Eukaryota</taxon>
        <taxon>Fungi</taxon>
        <taxon>Fungi incertae sedis</taxon>
        <taxon>Zoopagomycota</taxon>
        <taxon>Kickxellomycotina</taxon>
        <taxon>Harpellomycetes</taxon>
        <taxon>Harpellales</taxon>
        <taxon>Legeriomycetaceae</taxon>
        <taxon>Smittium</taxon>
    </lineage>
</organism>
<reference evidence="2" key="1">
    <citation type="submission" date="2017-01" db="EMBL/GenBank/DDBJ databases">
        <authorList>
            <person name="Wang Y."/>
            <person name="White M."/>
            <person name="Kvist S."/>
            <person name="Moncalvo J.-M."/>
        </authorList>
    </citation>
    <scope>NUCLEOTIDE SEQUENCE [LARGE SCALE GENOMIC DNA]</scope>
    <source>
        <strain evidence="2">ID-206-W2</strain>
    </source>
</reference>
<name>A0A1R1YP18_9FUNG</name>
<gene>
    <name evidence="1" type="ORF">AYI69_g1858</name>
</gene>